<feature type="transmembrane region" description="Helical" evidence="7">
    <location>
        <begin position="114"/>
        <end position="135"/>
    </location>
</feature>
<evidence type="ECO:0000256" key="6">
    <source>
        <dbReference type="ARBA" id="ARBA00023136"/>
    </source>
</evidence>
<keyword evidence="3" id="KW-1003">Cell membrane</keyword>
<reference evidence="8 9" key="1">
    <citation type="submission" date="2017-10" db="EMBL/GenBank/DDBJ databases">
        <title>Bacillus sp. nov., a halophilic bacterium isolated from a Keqin Lake.</title>
        <authorList>
            <person name="Wang H."/>
        </authorList>
    </citation>
    <scope>NUCLEOTIDE SEQUENCE [LARGE SCALE GENOMIC DNA]</scope>
    <source>
        <strain evidence="8 9">KCTC 13187</strain>
    </source>
</reference>
<keyword evidence="2" id="KW-0813">Transport</keyword>
<dbReference type="AlphaFoldDB" id="A0A3A9K7L4"/>
<dbReference type="Proteomes" id="UP000281498">
    <property type="component" value="Unassembled WGS sequence"/>
</dbReference>
<keyword evidence="5 7" id="KW-1133">Transmembrane helix</keyword>
<comment type="caution">
    <text evidence="8">The sequence shown here is derived from an EMBL/GenBank/DDBJ whole genome shotgun (WGS) entry which is preliminary data.</text>
</comment>
<gene>
    <name evidence="8" type="ORF">CR203_06905</name>
</gene>
<dbReference type="PANTHER" id="PTHR32243">
    <property type="entry name" value="MALTOSE TRANSPORT SYSTEM PERMEASE-RELATED"/>
    <property type="match status" value="1"/>
</dbReference>
<evidence type="ECO:0000256" key="7">
    <source>
        <dbReference type="SAM" id="Phobius"/>
    </source>
</evidence>
<dbReference type="InterPro" id="IPR035906">
    <property type="entry name" value="MetI-like_sf"/>
</dbReference>
<evidence type="ECO:0000313" key="8">
    <source>
        <dbReference type="EMBL" id="RKL68209.1"/>
    </source>
</evidence>
<evidence type="ECO:0000256" key="4">
    <source>
        <dbReference type="ARBA" id="ARBA00022692"/>
    </source>
</evidence>
<evidence type="ECO:0000256" key="1">
    <source>
        <dbReference type="ARBA" id="ARBA00004651"/>
    </source>
</evidence>
<dbReference type="EMBL" id="PDOE01000002">
    <property type="protein sequence ID" value="RKL68209.1"/>
    <property type="molecule type" value="Genomic_DNA"/>
</dbReference>
<comment type="subcellular location">
    <subcellularLocation>
        <location evidence="1">Cell membrane</location>
        <topology evidence="1">Multi-pass membrane protein</topology>
    </subcellularLocation>
</comment>
<evidence type="ECO:0000256" key="2">
    <source>
        <dbReference type="ARBA" id="ARBA00022448"/>
    </source>
</evidence>
<protein>
    <recommendedName>
        <fullName evidence="10">ABC transmembrane type-1 domain-containing protein</fullName>
    </recommendedName>
</protein>
<dbReference type="RefSeq" id="WP_110938548.1">
    <property type="nucleotide sequence ID" value="NZ_KZ614147.1"/>
</dbReference>
<dbReference type="GO" id="GO:0005886">
    <property type="term" value="C:plasma membrane"/>
    <property type="evidence" value="ECO:0007669"/>
    <property type="project" value="UniProtKB-SubCell"/>
</dbReference>
<proteinExistence type="predicted"/>
<evidence type="ECO:0000256" key="3">
    <source>
        <dbReference type="ARBA" id="ARBA00022475"/>
    </source>
</evidence>
<evidence type="ECO:0000256" key="5">
    <source>
        <dbReference type="ARBA" id="ARBA00022989"/>
    </source>
</evidence>
<dbReference type="Gene3D" id="1.10.3720.10">
    <property type="entry name" value="MetI-like"/>
    <property type="match status" value="2"/>
</dbReference>
<keyword evidence="6 7" id="KW-0472">Membrane</keyword>
<dbReference type="SUPFAM" id="SSF161098">
    <property type="entry name" value="MetI-like"/>
    <property type="match status" value="2"/>
</dbReference>
<dbReference type="PANTHER" id="PTHR32243:SF34">
    <property type="entry name" value="GALACTOOLIGOSACCHARIDES TRANSPORT SYSTEM PERMEASE PROTEIN GANQ"/>
    <property type="match status" value="1"/>
</dbReference>
<dbReference type="GO" id="GO:0015423">
    <property type="term" value="F:ABC-type maltose transporter activity"/>
    <property type="evidence" value="ECO:0007669"/>
    <property type="project" value="TreeGrafter"/>
</dbReference>
<feature type="transmembrane region" description="Helical" evidence="7">
    <location>
        <begin position="57"/>
        <end position="77"/>
    </location>
</feature>
<accession>A0A3A9K7L4</accession>
<dbReference type="InterPro" id="IPR050901">
    <property type="entry name" value="BP-dep_ABC_trans_perm"/>
</dbReference>
<dbReference type="OrthoDB" id="9794684at2"/>
<organism evidence="8 9">
    <name type="scientific">Salipaludibacillus neizhouensis</name>
    <dbReference type="NCBI Taxonomy" id="885475"/>
    <lineage>
        <taxon>Bacteria</taxon>
        <taxon>Bacillati</taxon>
        <taxon>Bacillota</taxon>
        <taxon>Bacilli</taxon>
        <taxon>Bacillales</taxon>
        <taxon>Bacillaceae</taxon>
    </lineage>
</organism>
<sequence length="150" mass="17152">MFVIIAYPLFWAVGMSLNPGRSMFSASMIPENWSLEHYKWLFVDDPRDRYVTWYKNSLIVAGFTSFFSVVVALFQFMMPFMDFLLPRIVLRSEENFTLALGLFNFVSNEFDNNFTRFAAGAILLAIPIALVFLFLQRYLIAGLTAGGTKG</sequence>
<keyword evidence="9" id="KW-1185">Reference proteome</keyword>
<keyword evidence="4 7" id="KW-0812">Transmembrane</keyword>
<evidence type="ECO:0008006" key="10">
    <source>
        <dbReference type="Google" id="ProtNLM"/>
    </source>
</evidence>
<evidence type="ECO:0000313" key="9">
    <source>
        <dbReference type="Proteomes" id="UP000281498"/>
    </source>
</evidence>
<dbReference type="GO" id="GO:0042956">
    <property type="term" value="P:maltodextrin transmembrane transport"/>
    <property type="evidence" value="ECO:0007669"/>
    <property type="project" value="TreeGrafter"/>
</dbReference>
<name>A0A3A9K7L4_9BACI</name>